<reference evidence="1 2" key="1">
    <citation type="journal article" date="2015" name="Nature">
        <title>rRNA introns, odd ribosomes, and small enigmatic genomes across a large radiation of phyla.</title>
        <authorList>
            <person name="Brown C.T."/>
            <person name="Hug L.A."/>
            <person name="Thomas B.C."/>
            <person name="Sharon I."/>
            <person name="Castelle C.J."/>
            <person name="Singh A."/>
            <person name="Wilkins M.J."/>
            <person name="Williams K.H."/>
            <person name="Banfield J.F."/>
        </authorList>
    </citation>
    <scope>NUCLEOTIDE SEQUENCE [LARGE SCALE GENOMIC DNA]</scope>
</reference>
<organism evidence="1 2">
    <name type="scientific">Berkelbacteria bacterium GW2011_GWA1_36_9</name>
    <dbReference type="NCBI Taxonomy" id="1618331"/>
    <lineage>
        <taxon>Bacteria</taxon>
        <taxon>Candidatus Berkelbacteria</taxon>
    </lineage>
</organism>
<sequence length="203" mass="22733">MNKIIRNGLLGLAAVAVLAGSVALYSRNYGESREPVREEQSVIENVAEKKESDIKLSDSFVFREGPVYSDSRVPTNMCSRYVRIAAEDLFGVKYPSVDAWDIRDDSRVKEINLDSTNTLEKLANEGRLKPGMLIGVYNSTSRYNARAKEDGAGYTHVMLYLGQKNGELLFADKFGKSTRPKISLNEIKSKGLQPREVMFIENN</sequence>
<dbReference type="EMBL" id="LBSM01000015">
    <property type="protein sequence ID" value="KKQ17842.1"/>
    <property type="molecule type" value="Genomic_DNA"/>
</dbReference>
<dbReference type="AlphaFoldDB" id="A0A0G0FJ59"/>
<name>A0A0G0FJ59_9BACT</name>
<evidence type="ECO:0000313" key="2">
    <source>
        <dbReference type="Proteomes" id="UP000034508"/>
    </source>
</evidence>
<accession>A0A0G0FJ59</accession>
<evidence type="ECO:0008006" key="3">
    <source>
        <dbReference type="Google" id="ProtNLM"/>
    </source>
</evidence>
<comment type="caution">
    <text evidence="1">The sequence shown here is derived from an EMBL/GenBank/DDBJ whole genome shotgun (WGS) entry which is preliminary data.</text>
</comment>
<protein>
    <recommendedName>
        <fullName evidence="3">Peptidase C39-like domain-containing protein</fullName>
    </recommendedName>
</protein>
<gene>
    <name evidence="1" type="ORF">US31_C0015G0008</name>
</gene>
<evidence type="ECO:0000313" key="1">
    <source>
        <dbReference type="EMBL" id="KKQ17842.1"/>
    </source>
</evidence>
<proteinExistence type="predicted"/>
<dbReference type="Proteomes" id="UP000034508">
    <property type="component" value="Unassembled WGS sequence"/>
</dbReference>